<dbReference type="RefSeq" id="WP_135172602.1">
    <property type="nucleotide sequence ID" value="NZ_SPQT01000001.1"/>
</dbReference>
<evidence type="ECO:0000256" key="1">
    <source>
        <dbReference type="SAM" id="MobiDB-lite"/>
    </source>
</evidence>
<name>A0A4Y9M737_9BRAD</name>
<evidence type="ECO:0000313" key="2">
    <source>
        <dbReference type="EMBL" id="TFV50818.1"/>
    </source>
</evidence>
<protein>
    <submittedName>
        <fullName evidence="2">Uncharacterized protein</fullName>
    </submittedName>
</protein>
<dbReference type="OrthoDB" id="8253687at2"/>
<comment type="caution">
    <text evidence="2">The sequence shown here is derived from an EMBL/GenBank/DDBJ whole genome shotgun (WGS) entry which is preliminary data.</text>
</comment>
<reference evidence="2 3" key="1">
    <citation type="submission" date="2019-03" db="EMBL/GenBank/DDBJ databases">
        <title>Bradyrhizobium diversity isolated from nodules of Chamaecrista fasciculata.</title>
        <authorList>
            <person name="Klepa M.S."/>
            <person name="Urquiaga M.O."/>
            <person name="Hungria M."/>
            <person name="Delamuta J.R."/>
        </authorList>
    </citation>
    <scope>NUCLEOTIDE SEQUENCE [LARGE SCALE GENOMIC DNA]</scope>
    <source>
        <strain evidence="2 3">CNPSo 3448</strain>
    </source>
</reference>
<evidence type="ECO:0000313" key="3">
    <source>
        <dbReference type="Proteomes" id="UP000297966"/>
    </source>
</evidence>
<sequence length="65" mass="7642">MLRHQSSDRAKREANKAFKPADTHKPMNDYAKDQHSFHENRERLKAERLAREAKPREAKPSGRSE</sequence>
<dbReference type="Proteomes" id="UP000297966">
    <property type="component" value="Unassembled WGS sequence"/>
</dbReference>
<dbReference type="EMBL" id="SPQT01000001">
    <property type="protein sequence ID" value="TFV50818.1"/>
    <property type="molecule type" value="Genomic_DNA"/>
</dbReference>
<proteinExistence type="predicted"/>
<organism evidence="2 3">
    <name type="scientific">Bradyrhizobium niftali</name>
    <dbReference type="NCBI Taxonomy" id="2560055"/>
    <lineage>
        <taxon>Bacteria</taxon>
        <taxon>Pseudomonadati</taxon>
        <taxon>Pseudomonadota</taxon>
        <taxon>Alphaproteobacteria</taxon>
        <taxon>Hyphomicrobiales</taxon>
        <taxon>Nitrobacteraceae</taxon>
        <taxon>Bradyrhizobium</taxon>
    </lineage>
</organism>
<feature type="region of interest" description="Disordered" evidence="1">
    <location>
        <begin position="1"/>
        <end position="65"/>
    </location>
</feature>
<keyword evidence="3" id="KW-1185">Reference proteome</keyword>
<dbReference type="AlphaFoldDB" id="A0A4Y9M737"/>
<gene>
    <name evidence="2" type="ORF">E4K65_01570</name>
</gene>
<accession>A0A4Y9M737</accession>